<evidence type="ECO:0000256" key="16">
    <source>
        <dbReference type="ARBA" id="ARBA00023775"/>
    </source>
</evidence>
<dbReference type="OMA" id="PEVVHMS"/>
<evidence type="ECO:0000313" key="20">
    <source>
        <dbReference type="Proteomes" id="UP000036987"/>
    </source>
</evidence>
<feature type="domain" description="AIG1-type G" evidence="18">
    <location>
        <begin position="140"/>
        <end position="372"/>
    </location>
</feature>
<evidence type="ECO:0000259" key="18">
    <source>
        <dbReference type="PROSITE" id="PS51720"/>
    </source>
</evidence>
<accession>A0A0K9NLH7</accession>
<keyword evidence="10" id="KW-0460">Magnesium</keyword>
<dbReference type="STRING" id="29655.A0A0K9NLH7"/>
<keyword evidence="5" id="KW-0812">Transmembrane</keyword>
<comment type="cofactor">
    <cofactor evidence="1">
        <name>Mg(2+)</name>
        <dbReference type="ChEBI" id="CHEBI:18420"/>
    </cofactor>
</comment>
<keyword evidence="12" id="KW-1133">Transmembrane helix</keyword>
<dbReference type="Gene3D" id="3.40.50.300">
    <property type="entry name" value="P-loop containing nucleotide triphosphate hydrolases"/>
    <property type="match status" value="1"/>
</dbReference>
<feature type="compositionally biased region" description="Basic and acidic residues" evidence="17">
    <location>
        <begin position="459"/>
        <end position="473"/>
    </location>
</feature>
<dbReference type="GO" id="GO:0005525">
    <property type="term" value="F:GTP binding"/>
    <property type="evidence" value="ECO:0007669"/>
    <property type="project" value="UniProtKB-KW"/>
</dbReference>
<dbReference type="GO" id="GO:0009707">
    <property type="term" value="C:chloroplast outer membrane"/>
    <property type="evidence" value="ECO:0000318"/>
    <property type="project" value="GO_Central"/>
</dbReference>
<dbReference type="GO" id="GO:0045036">
    <property type="term" value="P:protein targeting to chloroplast"/>
    <property type="evidence" value="ECO:0000318"/>
    <property type="project" value="GO_Central"/>
</dbReference>
<evidence type="ECO:0000256" key="17">
    <source>
        <dbReference type="SAM" id="MobiDB-lite"/>
    </source>
</evidence>
<keyword evidence="11" id="KW-0653">Protein transport</keyword>
<comment type="caution">
    <text evidence="19">The sequence shown here is derived from an EMBL/GenBank/DDBJ whole genome shotgun (WGS) entry which is preliminary data.</text>
</comment>
<gene>
    <name evidence="19" type="ORF">ZOSMA_90G00050</name>
</gene>
<feature type="region of interest" description="Disordered" evidence="17">
    <location>
        <begin position="459"/>
        <end position="501"/>
    </location>
</feature>
<evidence type="ECO:0000256" key="3">
    <source>
        <dbReference type="ARBA" id="ARBA00022528"/>
    </source>
</evidence>
<dbReference type="InterPro" id="IPR006703">
    <property type="entry name" value="G_AIG1"/>
</dbReference>
<sequence>MIPIKDWLFSQLISRSVISARPITVSHEDSLPESDDLRVMNSAPAADMNRDSNEETIIDTPVSSDGPYSKVEALQVIYLRLVHQIGVSTETPIVSQVLYRLHLAGLLRASESDVKRARSSINTAKLIASRREAFDENNLDFSLKILVLGKTGVGKSATINSIFNQTMTETDSFQPGTKRIQEVSGTIKGMKVTIIDTPGLLPSSSTKPSWNRNILLKIKKHIRKSPPDVVMYFERLDVINRGYSDYPILRLVTEIFGSTIWLNTVLVMTHSSSAVPVETYKGQSLTFQSFVSRSTKVVQHYINEAILDKQFENQVLLVENHPLCKTNEDGEKILPNGVIWRQQVLLLCLSTKILNDANRVLKLASVRHAGGRSQRMPSLPHLLTLLLQPRSLAASNDFDEVLQNDIAYEDDANDCDYDELPPIQILTQTQFQNLSKKQKNDYLDELYYRETLYLKNQLKEKRKEQKSSKKEGYNDNSDDIDNPSPSPDVVPLSDRSLPPSFDSDDPVHRFRSILYNENWLVEPVLYPQGWEHDVGFDGVAVESRVDFQNNIQTSIMAQVSKDKQEFNLHSECAAKYTNLLSTLPIDLTAGLNIQTVDKEDLICTIRGDASVKNTTRNNKNGCSVSLTSFRDMLIGGIKIDEWVSLWRNIGLGFNMGCVTGCGKVAYGGGLEGIVRGKNYPARYDSEKFSVGLTMISHDKDVVFGGNVCSEFQIGSRQYGGGGCKICVNGNLNSRNLGRISMKISSYKQIELGILALLSFCRFLFRRKARYDFPYE</sequence>
<evidence type="ECO:0000256" key="7">
    <source>
        <dbReference type="ARBA" id="ARBA00022741"/>
    </source>
</evidence>
<keyword evidence="7" id="KW-0547">Nucleotide-binding</keyword>
<dbReference type="Pfam" id="PF11886">
    <property type="entry name" value="TOC159_MAD"/>
    <property type="match status" value="1"/>
</dbReference>
<evidence type="ECO:0000256" key="4">
    <source>
        <dbReference type="ARBA" id="ARBA00022640"/>
    </source>
</evidence>
<protein>
    <submittedName>
        <fullName evidence="19">Translocase of chloroplast 90, chloroplastic</fullName>
    </submittedName>
</protein>
<keyword evidence="8" id="KW-0378">Hydrolase</keyword>
<evidence type="ECO:0000256" key="11">
    <source>
        <dbReference type="ARBA" id="ARBA00022927"/>
    </source>
</evidence>
<dbReference type="FunFam" id="3.40.50.300:FF:000413">
    <property type="entry name" value="Translocase of chloroplast 120, chloroplastic"/>
    <property type="match status" value="1"/>
</dbReference>
<proteinExistence type="inferred from homology"/>
<dbReference type="PANTHER" id="PTHR10903">
    <property type="entry name" value="GTPASE, IMAP FAMILY MEMBER-RELATED"/>
    <property type="match status" value="1"/>
</dbReference>
<dbReference type="AlphaFoldDB" id="A0A0K9NLH7"/>
<comment type="similarity">
    <text evidence="16">Belongs to the TRAFAC class TrmE-Era-EngA-EngB-Septin-like GTPase superfamily. AIG1/Toc34/Toc159-like paraseptin GTPase family. TOC159 subfamily.</text>
</comment>
<evidence type="ECO:0000256" key="14">
    <source>
        <dbReference type="ARBA" id="ARBA00023136"/>
    </source>
</evidence>
<dbReference type="SUPFAM" id="SSF52540">
    <property type="entry name" value="P-loop containing nucleoside triphosphate hydrolases"/>
    <property type="match status" value="1"/>
</dbReference>
<keyword evidence="14" id="KW-0472">Membrane</keyword>
<evidence type="ECO:0000256" key="1">
    <source>
        <dbReference type="ARBA" id="ARBA00001946"/>
    </source>
</evidence>
<evidence type="ECO:0000256" key="10">
    <source>
        <dbReference type="ARBA" id="ARBA00022842"/>
    </source>
</evidence>
<evidence type="ECO:0000256" key="5">
    <source>
        <dbReference type="ARBA" id="ARBA00022692"/>
    </source>
</evidence>
<evidence type="ECO:0000256" key="9">
    <source>
        <dbReference type="ARBA" id="ARBA00022805"/>
    </source>
</evidence>
<keyword evidence="13" id="KW-0342">GTP-binding</keyword>
<name>A0A0K9NLH7_ZOSMR</name>
<dbReference type="Proteomes" id="UP000036987">
    <property type="component" value="Unassembled WGS sequence"/>
</dbReference>
<keyword evidence="20" id="KW-1185">Reference proteome</keyword>
<dbReference type="PROSITE" id="PS51720">
    <property type="entry name" value="G_AIG1"/>
    <property type="match status" value="1"/>
</dbReference>
<keyword evidence="6" id="KW-0479">Metal-binding</keyword>
<evidence type="ECO:0000256" key="8">
    <source>
        <dbReference type="ARBA" id="ARBA00022801"/>
    </source>
</evidence>
<keyword evidence="4" id="KW-0934">Plastid</keyword>
<dbReference type="EMBL" id="LFYR01002125">
    <property type="protein sequence ID" value="KMZ56835.1"/>
    <property type="molecule type" value="Genomic_DNA"/>
</dbReference>
<keyword evidence="9" id="KW-1002">Plastid outer membrane</keyword>
<keyword evidence="3" id="KW-0150">Chloroplast</keyword>
<organism evidence="19 20">
    <name type="scientific">Zostera marina</name>
    <name type="common">Eelgrass</name>
    <dbReference type="NCBI Taxonomy" id="29655"/>
    <lineage>
        <taxon>Eukaryota</taxon>
        <taxon>Viridiplantae</taxon>
        <taxon>Streptophyta</taxon>
        <taxon>Embryophyta</taxon>
        <taxon>Tracheophyta</taxon>
        <taxon>Spermatophyta</taxon>
        <taxon>Magnoliopsida</taxon>
        <taxon>Liliopsida</taxon>
        <taxon>Zosteraceae</taxon>
        <taxon>Zostera</taxon>
    </lineage>
</organism>
<dbReference type="PANTHER" id="PTHR10903:SF68">
    <property type="entry name" value="TRANSLOCASE OF CHLOROPLAST 90, CHLOROPLASTIC"/>
    <property type="match status" value="1"/>
</dbReference>
<dbReference type="InterPro" id="IPR027417">
    <property type="entry name" value="P-loop_NTPase"/>
</dbReference>
<dbReference type="OrthoDB" id="8954335at2759"/>
<keyword evidence="2" id="KW-0813">Transport</keyword>
<comment type="subcellular location">
    <subcellularLocation>
        <location evidence="15">Plastid</location>
        <location evidence="15">Chloroplast outer membrane</location>
        <topology evidence="15">Single-pass membrane protein</topology>
    </subcellularLocation>
</comment>
<dbReference type="Pfam" id="PF04548">
    <property type="entry name" value="AIG1"/>
    <property type="match status" value="1"/>
</dbReference>
<evidence type="ECO:0000256" key="6">
    <source>
        <dbReference type="ARBA" id="ARBA00022723"/>
    </source>
</evidence>
<dbReference type="GO" id="GO:0045037">
    <property type="term" value="P:protein import into chloroplast stroma"/>
    <property type="evidence" value="ECO:0000318"/>
    <property type="project" value="GO_Central"/>
</dbReference>
<evidence type="ECO:0000256" key="2">
    <source>
        <dbReference type="ARBA" id="ARBA00022448"/>
    </source>
</evidence>
<dbReference type="InterPro" id="IPR024283">
    <property type="entry name" value="TOC159_MAD"/>
</dbReference>
<evidence type="ECO:0000313" key="19">
    <source>
        <dbReference type="EMBL" id="KMZ56835.1"/>
    </source>
</evidence>
<reference evidence="20" key="1">
    <citation type="journal article" date="2016" name="Nature">
        <title>The genome of the seagrass Zostera marina reveals angiosperm adaptation to the sea.</title>
        <authorList>
            <person name="Olsen J.L."/>
            <person name="Rouze P."/>
            <person name="Verhelst B."/>
            <person name="Lin Y.-C."/>
            <person name="Bayer T."/>
            <person name="Collen J."/>
            <person name="Dattolo E."/>
            <person name="De Paoli E."/>
            <person name="Dittami S."/>
            <person name="Maumus F."/>
            <person name="Michel G."/>
            <person name="Kersting A."/>
            <person name="Lauritano C."/>
            <person name="Lohaus R."/>
            <person name="Toepel M."/>
            <person name="Tonon T."/>
            <person name="Vanneste K."/>
            <person name="Amirebrahimi M."/>
            <person name="Brakel J."/>
            <person name="Bostroem C."/>
            <person name="Chovatia M."/>
            <person name="Grimwood J."/>
            <person name="Jenkins J.W."/>
            <person name="Jueterbock A."/>
            <person name="Mraz A."/>
            <person name="Stam W.T."/>
            <person name="Tice H."/>
            <person name="Bornberg-Bauer E."/>
            <person name="Green P.J."/>
            <person name="Pearson G.A."/>
            <person name="Procaccini G."/>
            <person name="Duarte C.M."/>
            <person name="Schmutz J."/>
            <person name="Reusch T.B.H."/>
            <person name="Van de Peer Y."/>
        </authorList>
    </citation>
    <scope>NUCLEOTIDE SEQUENCE [LARGE SCALE GENOMIC DNA]</scope>
    <source>
        <strain evidence="20">cv. Finnish</strain>
    </source>
</reference>
<evidence type="ECO:0000256" key="13">
    <source>
        <dbReference type="ARBA" id="ARBA00023134"/>
    </source>
</evidence>
<dbReference type="GO" id="GO:0003924">
    <property type="term" value="F:GTPase activity"/>
    <property type="evidence" value="ECO:0000318"/>
    <property type="project" value="GO_Central"/>
</dbReference>
<evidence type="ECO:0000256" key="12">
    <source>
        <dbReference type="ARBA" id="ARBA00022989"/>
    </source>
</evidence>
<dbReference type="InterPro" id="IPR045058">
    <property type="entry name" value="GIMA/IAN/Toc"/>
</dbReference>
<evidence type="ECO:0000256" key="15">
    <source>
        <dbReference type="ARBA" id="ARBA00023766"/>
    </source>
</evidence>
<dbReference type="GO" id="GO:0046872">
    <property type="term" value="F:metal ion binding"/>
    <property type="evidence" value="ECO:0007669"/>
    <property type="project" value="UniProtKB-KW"/>
</dbReference>